<evidence type="ECO:0000256" key="4">
    <source>
        <dbReference type="ARBA" id="ARBA00023163"/>
    </source>
</evidence>
<keyword evidence="4" id="KW-0804">Transcription</keyword>
<keyword evidence="5" id="KW-0539">Nucleus</keyword>
<name>A0ABC8RPT0_9AQUA</name>
<keyword evidence="2" id="KW-0805">Transcription regulation</keyword>
<gene>
    <name evidence="10" type="ORF">ILEXP_LOCUS14850</name>
</gene>
<dbReference type="PANTHER" id="PTHR44042">
    <property type="entry name" value="DUPLICATED HOMEODOMAIN-LIKE SUPERFAMILY PROTEIN-RELATED"/>
    <property type="match status" value="1"/>
</dbReference>
<dbReference type="InterPro" id="IPR017884">
    <property type="entry name" value="SANT_dom"/>
</dbReference>
<evidence type="ECO:0000256" key="1">
    <source>
        <dbReference type="ARBA" id="ARBA00004123"/>
    </source>
</evidence>
<dbReference type="GO" id="GO:0003677">
    <property type="term" value="F:DNA binding"/>
    <property type="evidence" value="ECO:0007669"/>
    <property type="project" value="UniProtKB-KW"/>
</dbReference>
<dbReference type="InterPro" id="IPR017930">
    <property type="entry name" value="Myb_dom"/>
</dbReference>
<dbReference type="InterPro" id="IPR006447">
    <property type="entry name" value="Myb_dom_plants"/>
</dbReference>
<evidence type="ECO:0000313" key="10">
    <source>
        <dbReference type="EMBL" id="CAK9146973.1"/>
    </source>
</evidence>
<dbReference type="SMART" id="SM00717">
    <property type="entry name" value="SANT"/>
    <property type="match status" value="2"/>
</dbReference>
<dbReference type="GO" id="GO:0009908">
    <property type="term" value="P:flower development"/>
    <property type="evidence" value="ECO:0007669"/>
    <property type="project" value="UniProtKB-ARBA"/>
</dbReference>
<evidence type="ECO:0000256" key="3">
    <source>
        <dbReference type="ARBA" id="ARBA00023125"/>
    </source>
</evidence>
<feature type="domain" description="HTH myb-type" evidence="9">
    <location>
        <begin position="109"/>
        <end position="164"/>
    </location>
</feature>
<dbReference type="PROSITE" id="PS50090">
    <property type="entry name" value="MYB_LIKE"/>
    <property type="match status" value="2"/>
</dbReference>
<dbReference type="FunFam" id="1.10.10.60:FF:000154">
    <property type="entry name" value="Transcription factor SRM1"/>
    <property type="match status" value="1"/>
</dbReference>
<dbReference type="EMBL" id="CAUOFW020001631">
    <property type="protein sequence ID" value="CAK9146973.1"/>
    <property type="molecule type" value="Genomic_DNA"/>
</dbReference>
<dbReference type="GO" id="GO:0005634">
    <property type="term" value="C:nucleus"/>
    <property type="evidence" value="ECO:0007669"/>
    <property type="project" value="UniProtKB-SubCell"/>
</dbReference>
<dbReference type="CDD" id="cd00167">
    <property type="entry name" value="SANT"/>
    <property type="match status" value="2"/>
</dbReference>
<feature type="compositionally biased region" description="Polar residues" evidence="6">
    <location>
        <begin position="202"/>
        <end position="212"/>
    </location>
</feature>
<comment type="subcellular location">
    <subcellularLocation>
        <location evidence="1">Nucleus</location>
    </subcellularLocation>
</comment>
<feature type="domain" description="Myb-like" evidence="7">
    <location>
        <begin position="108"/>
        <end position="160"/>
    </location>
</feature>
<dbReference type="Proteomes" id="UP001642360">
    <property type="component" value="Unassembled WGS sequence"/>
</dbReference>
<dbReference type="NCBIfam" id="TIGR01557">
    <property type="entry name" value="myb_SHAQKYF"/>
    <property type="match status" value="1"/>
</dbReference>
<dbReference type="InterPro" id="IPR009057">
    <property type="entry name" value="Homeodomain-like_sf"/>
</dbReference>
<feature type="region of interest" description="Disordered" evidence="6">
    <location>
        <begin position="92"/>
        <end position="113"/>
    </location>
</feature>
<evidence type="ECO:0000256" key="5">
    <source>
        <dbReference type="ARBA" id="ARBA00023242"/>
    </source>
</evidence>
<reference evidence="10 11" key="1">
    <citation type="submission" date="2024-02" db="EMBL/GenBank/DDBJ databases">
        <authorList>
            <person name="Vignale AGUSTIN F."/>
            <person name="Sosa J E."/>
            <person name="Modenutti C."/>
        </authorList>
    </citation>
    <scope>NUCLEOTIDE SEQUENCE [LARGE SCALE GENOMIC DNA]</scope>
</reference>
<dbReference type="Gene3D" id="1.10.10.60">
    <property type="entry name" value="Homeodomain-like"/>
    <property type="match status" value="2"/>
</dbReference>
<dbReference type="AlphaFoldDB" id="A0ABC8RPT0"/>
<dbReference type="PANTHER" id="PTHR44042:SF15">
    <property type="entry name" value="DUPLICATED HOMEODOMAIN-LIKE SUPERFAMILY PROTEIN"/>
    <property type="match status" value="1"/>
</dbReference>
<feature type="domain" description="Myb-like" evidence="7">
    <location>
        <begin position="22"/>
        <end position="68"/>
    </location>
</feature>
<evidence type="ECO:0000259" key="9">
    <source>
        <dbReference type="PROSITE" id="PS51294"/>
    </source>
</evidence>
<organism evidence="10 11">
    <name type="scientific">Ilex paraguariensis</name>
    <name type="common">yerba mate</name>
    <dbReference type="NCBI Taxonomy" id="185542"/>
    <lineage>
        <taxon>Eukaryota</taxon>
        <taxon>Viridiplantae</taxon>
        <taxon>Streptophyta</taxon>
        <taxon>Embryophyta</taxon>
        <taxon>Tracheophyta</taxon>
        <taxon>Spermatophyta</taxon>
        <taxon>Magnoliopsida</taxon>
        <taxon>eudicotyledons</taxon>
        <taxon>Gunneridae</taxon>
        <taxon>Pentapetalae</taxon>
        <taxon>asterids</taxon>
        <taxon>campanulids</taxon>
        <taxon>Aquifoliales</taxon>
        <taxon>Aquifoliaceae</taxon>
        <taxon>Ilex</taxon>
    </lineage>
</organism>
<dbReference type="PROSITE" id="PS51293">
    <property type="entry name" value="SANT"/>
    <property type="match status" value="1"/>
</dbReference>
<feature type="domain" description="SANT" evidence="8">
    <location>
        <begin position="111"/>
        <end position="164"/>
    </location>
</feature>
<feature type="compositionally biased region" description="Low complexity" evidence="6">
    <location>
        <begin position="95"/>
        <end position="105"/>
    </location>
</feature>
<dbReference type="Pfam" id="PF00249">
    <property type="entry name" value="Myb_DNA-binding"/>
    <property type="match status" value="2"/>
</dbReference>
<evidence type="ECO:0000313" key="11">
    <source>
        <dbReference type="Proteomes" id="UP001642360"/>
    </source>
</evidence>
<evidence type="ECO:0000259" key="7">
    <source>
        <dbReference type="PROSITE" id="PS50090"/>
    </source>
</evidence>
<evidence type="ECO:0000259" key="8">
    <source>
        <dbReference type="PROSITE" id="PS51293"/>
    </source>
</evidence>
<dbReference type="PROSITE" id="PS51294">
    <property type="entry name" value="HTH_MYB"/>
    <property type="match status" value="1"/>
</dbReference>
<accession>A0ABC8RPT0</accession>
<dbReference type="InterPro" id="IPR001005">
    <property type="entry name" value="SANT/Myb"/>
</dbReference>
<evidence type="ECO:0000256" key="2">
    <source>
        <dbReference type="ARBA" id="ARBA00023015"/>
    </source>
</evidence>
<dbReference type="GO" id="GO:0048262">
    <property type="term" value="P:determination of dorsal/ventral asymmetry"/>
    <property type="evidence" value="ECO:0007669"/>
    <property type="project" value="UniProtKB-ARBA"/>
</dbReference>
<dbReference type="FunFam" id="1.10.10.60:FF:000009">
    <property type="entry name" value="transcription factor MYB1R1"/>
    <property type="match status" value="1"/>
</dbReference>
<comment type="caution">
    <text evidence="10">The sequence shown here is derived from an EMBL/GenBank/DDBJ whole genome shotgun (WGS) entry which is preliminary data.</text>
</comment>
<protein>
    <submittedName>
        <fullName evidence="10">Uncharacterized protein</fullName>
    </submittedName>
</protein>
<keyword evidence="11" id="KW-1185">Reference proteome</keyword>
<feature type="region of interest" description="Disordered" evidence="6">
    <location>
        <begin position="183"/>
        <end position="212"/>
    </location>
</feature>
<dbReference type="SUPFAM" id="SSF46689">
    <property type="entry name" value="Homeodomain-like"/>
    <property type="match status" value="2"/>
</dbReference>
<keyword evidence="3" id="KW-0238">DNA-binding</keyword>
<sequence>MEFQNGNNNDQWVIGKAPAVTWTRMEDKLFEEALVMYPEGIADRWQLIADRVPGKSAADIMVHYEDLVHDVLAIESDLVEFPSNWDVSCGCETESSPSQIASGSSGKVERKKGTPWTQEEHRLFLIGLDRYGKGDWRSISRNVVVTRTPTQVASHAQKYYLRKNLVNKERKRSSIHDMTTTADITTVPPSNFPHQGQGGSLGYQNPTFPTQG</sequence>
<evidence type="ECO:0000256" key="6">
    <source>
        <dbReference type="SAM" id="MobiDB-lite"/>
    </source>
</evidence>
<proteinExistence type="predicted"/>
<feature type="compositionally biased region" description="Polar residues" evidence="6">
    <location>
        <begin position="183"/>
        <end position="194"/>
    </location>
</feature>